<dbReference type="NCBIfam" id="NF002999">
    <property type="entry name" value="PRK03767.1"/>
    <property type="match status" value="1"/>
</dbReference>
<reference evidence="4 5" key="1">
    <citation type="submission" date="2022-09" db="EMBL/GenBank/DDBJ databases">
        <authorList>
            <person name="Palmer J.M."/>
        </authorList>
    </citation>
    <scope>NUCLEOTIDE SEQUENCE [LARGE SCALE GENOMIC DNA]</scope>
    <source>
        <strain evidence="4 5">DSM 7382</strain>
    </source>
</reference>
<evidence type="ECO:0000313" key="4">
    <source>
        <dbReference type="EMBL" id="KAK7680709.1"/>
    </source>
</evidence>
<comment type="similarity">
    <text evidence="1">Belongs to the WrbA family.</text>
</comment>
<dbReference type="InterPro" id="IPR010089">
    <property type="entry name" value="Flavoprotein_WrbA-like"/>
</dbReference>
<protein>
    <recommendedName>
        <fullName evidence="3">Flavodoxin-like domain-containing protein</fullName>
    </recommendedName>
</protein>
<feature type="region of interest" description="Disordered" evidence="2">
    <location>
        <begin position="197"/>
        <end position="237"/>
    </location>
</feature>
<dbReference type="AlphaFoldDB" id="A0AAW0FR56"/>
<name>A0AAW0FR56_9APHY</name>
<dbReference type="EMBL" id="JASBNA010000047">
    <property type="protein sequence ID" value="KAK7680709.1"/>
    <property type="molecule type" value="Genomic_DNA"/>
</dbReference>
<dbReference type="InterPro" id="IPR008254">
    <property type="entry name" value="Flavodoxin/NO_synth"/>
</dbReference>
<gene>
    <name evidence="4" type="ORF">QCA50_016277</name>
</gene>
<sequence length="257" mass="27564">MKVAIITYSTYGHINTLAKSIQQGVIESKLADTVDIFQVQETLSDNVLQMINAPPKDSEIPIADSESLTKYDAFLFGCPTRYGNAPAQFSAFFDATGGLWAQGALQGKPAGFFVSTGTLGGGQEVTIRNMLSFLVHHGMIYVPTGYAAFEDMANMEEVHGGSPYGAGTFAGADGSRQPSDLEKRIAKVQGETFAKTASKLSVKPAEEPTKEEPKKEQAETANKRTEQSTKTPEVQEKSGCAKCIIICTEVFARSSTG</sequence>
<dbReference type="InterPro" id="IPR029039">
    <property type="entry name" value="Flavoprotein-like_sf"/>
</dbReference>
<dbReference type="PANTHER" id="PTHR30546:SF23">
    <property type="entry name" value="FLAVOPROTEIN-LIKE PROTEIN YCP4-RELATED"/>
    <property type="match status" value="1"/>
</dbReference>
<evidence type="ECO:0000256" key="1">
    <source>
        <dbReference type="ARBA" id="ARBA00006961"/>
    </source>
</evidence>
<dbReference type="GO" id="GO:0016020">
    <property type="term" value="C:membrane"/>
    <property type="evidence" value="ECO:0007669"/>
    <property type="project" value="TreeGrafter"/>
</dbReference>
<accession>A0AAW0FR56</accession>
<dbReference type="Proteomes" id="UP001385951">
    <property type="component" value="Unassembled WGS sequence"/>
</dbReference>
<organism evidence="4 5">
    <name type="scientific">Cerrena zonata</name>
    <dbReference type="NCBI Taxonomy" id="2478898"/>
    <lineage>
        <taxon>Eukaryota</taxon>
        <taxon>Fungi</taxon>
        <taxon>Dikarya</taxon>
        <taxon>Basidiomycota</taxon>
        <taxon>Agaricomycotina</taxon>
        <taxon>Agaricomycetes</taxon>
        <taxon>Polyporales</taxon>
        <taxon>Cerrenaceae</taxon>
        <taxon>Cerrena</taxon>
    </lineage>
</organism>
<dbReference type="SUPFAM" id="SSF52218">
    <property type="entry name" value="Flavoproteins"/>
    <property type="match status" value="1"/>
</dbReference>
<proteinExistence type="inferred from homology"/>
<dbReference type="GO" id="GO:0010181">
    <property type="term" value="F:FMN binding"/>
    <property type="evidence" value="ECO:0007669"/>
    <property type="project" value="InterPro"/>
</dbReference>
<dbReference type="GO" id="GO:0003955">
    <property type="term" value="F:NAD(P)H dehydrogenase (quinone) activity"/>
    <property type="evidence" value="ECO:0007669"/>
    <property type="project" value="InterPro"/>
</dbReference>
<dbReference type="Gene3D" id="3.40.50.360">
    <property type="match status" value="1"/>
</dbReference>
<evidence type="ECO:0000313" key="5">
    <source>
        <dbReference type="Proteomes" id="UP001385951"/>
    </source>
</evidence>
<keyword evidence="5" id="KW-1185">Reference proteome</keyword>
<dbReference type="InterPro" id="IPR005025">
    <property type="entry name" value="FMN_Rdtase-like_dom"/>
</dbReference>
<evidence type="ECO:0000256" key="2">
    <source>
        <dbReference type="SAM" id="MobiDB-lite"/>
    </source>
</evidence>
<dbReference type="Pfam" id="PF03358">
    <property type="entry name" value="FMN_red"/>
    <property type="match status" value="1"/>
</dbReference>
<dbReference type="NCBIfam" id="TIGR01755">
    <property type="entry name" value="flav_wrbA"/>
    <property type="match status" value="1"/>
</dbReference>
<feature type="compositionally biased region" description="Basic and acidic residues" evidence="2">
    <location>
        <begin position="204"/>
        <end position="227"/>
    </location>
</feature>
<dbReference type="PROSITE" id="PS50902">
    <property type="entry name" value="FLAVODOXIN_LIKE"/>
    <property type="match status" value="1"/>
</dbReference>
<evidence type="ECO:0000259" key="3">
    <source>
        <dbReference type="PROSITE" id="PS50902"/>
    </source>
</evidence>
<feature type="domain" description="Flavodoxin-like" evidence="3">
    <location>
        <begin position="3"/>
        <end position="193"/>
    </location>
</feature>
<comment type="caution">
    <text evidence="4">The sequence shown here is derived from an EMBL/GenBank/DDBJ whole genome shotgun (WGS) entry which is preliminary data.</text>
</comment>
<dbReference type="FunFam" id="3.40.50.360:FF:000001">
    <property type="entry name" value="NAD(P)H dehydrogenase (Quinone) FQR1-like"/>
    <property type="match status" value="1"/>
</dbReference>
<dbReference type="PANTHER" id="PTHR30546">
    <property type="entry name" value="FLAVODOXIN-RELATED PROTEIN WRBA-RELATED"/>
    <property type="match status" value="1"/>
</dbReference>